<feature type="region of interest" description="Disordered" evidence="5">
    <location>
        <begin position="1"/>
        <end position="24"/>
    </location>
</feature>
<evidence type="ECO:0000256" key="3">
    <source>
        <dbReference type="ARBA" id="ARBA00023128"/>
    </source>
</evidence>
<dbReference type="GO" id="GO:0005739">
    <property type="term" value="C:mitochondrion"/>
    <property type="evidence" value="ECO:0007669"/>
    <property type="project" value="UniProtKB-SubCell"/>
</dbReference>
<feature type="region of interest" description="Disordered" evidence="5">
    <location>
        <begin position="208"/>
        <end position="230"/>
    </location>
</feature>
<dbReference type="GeneID" id="106608353"/>
<dbReference type="PaxDb" id="8030-ENSSSAP00000055317"/>
<protein>
    <recommendedName>
        <fullName evidence="4">Mitochondrial fission regulator</fullName>
    </recommendedName>
</protein>
<dbReference type="GO" id="GO:0009060">
    <property type="term" value="P:aerobic respiration"/>
    <property type="evidence" value="ECO:0007669"/>
    <property type="project" value="UniProtKB-UniRule"/>
</dbReference>
<dbReference type="PANTHER" id="PTHR14215:SF2">
    <property type="entry name" value="MITOCHONDRIAL FISSION REGULATOR 2"/>
    <property type="match status" value="1"/>
</dbReference>
<evidence type="ECO:0000256" key="1">
    <source>
        <dbReference type="ARBA" id="ARBA00004173"/>
    </source>
</evidence>
<evidence type="ECO:0000256" key="5">
    <source>
        <dbReference type="SAM" id="MobiDB-lite"/>
    </source>
</evidence>
<dbReference type="OMA" id="VCQKKEY"/>
<reference evidence="7" key="1">
    <citation type="submission" date="2025-08" db="UniProtKB">
        <authorList>
            <consortium name="RefSeq"/>
        </authorList>
    </citation>
    <scope>IDENTIFICATION</scope>
</reference>
<dbReference type="AlphaFoldDB" id="A0A1S3SBL0"/>
<comment type="subcellular location">
    <subcellularLocation>
        <location evidence="1 4">Mitochondrion</location>
    </subcellularLocation>
</comment>
<evidence type="ECO:0000256" key="4">
    <source>
        <dbReference type="RuleBase" id="RU369053"/>
    </source>
</evidence>
<dbReference type="RefSeq" id="XP_014061730.1">
    <property type="nucleotide sequence ID" value="XM_014206255.2"/>
</dbReference>
<comment type="similarity">
    <text evidence="2 4">Belongs to the MTFR1 family.</text>
</comment>
<dbReference type="Pfam" id="PF05308">
    <property type="entry name" value="Mito_fiss_reg"/>
    <property type="match status" value="1"/>
</dbReference>
<evidence type="ECO:0000256" key="2">
    <source>
        <dbReference type="ARBA" id="ARBA00005807"/>
    </source>
</evidence>
<name>A0A1S3SBL0_SALSA</name>
<dbReference type="InterPro" id="IPR007972">
    <property type="entry name" value="Mtfr1"/>
</dbReference>
<dbReference type="Proteomes" id="UP001652741">
    <property type="component" value="Chromosome ssa06"/>
</dbReference>
<accession>A0A1S3SBL0</accession>
<gene>
    <name evidence="7" type="primary">mtfr2</name>
</gene>
<dbReference type="GO" id="GO:0000266">
    <property type="term" value="P:mitochondrial fission"/>
    <property type="evidence" value="ECO:0007669"/>
    <property type="project" value="UniProtKB-UniRule"/>
</dbReference>
<feature type="region of interest" description="Disordered" evidence="5">
    <location>
        <begin position="367"/>
        <end position="404"/>
    </location>
</feature>
<keyword evidence="3 4" id="KW-0496">Mitochondrion</keyword>
<sequence>MVQSETGRPRPAPPPVYFPHSSSAKHTEGLPKMSLLEDIIDLLQNVLEYFGVSPDMLVPVWETQLCGQYRSLVRMIGTNLPLTPSPRIHFQIPQHTSRQLRYLDVTVDTRPAIPSLADVLWVAEDEGDGFTKIRHRERPSRQGSVSRGDEVVLSLPPPGDPWLAAVRAQPRDMTLGHRSDPVALRKITALEDELLKLRAQIAMIVTAPPSGPANSQNLPGTPGMSPASFLTSTPCYPPPPPPPPCCPPPPPPPPCPLPPSSSVGLSEAVDLIQQGRESGKGHAQGKSHEAGQVGLLQSQDKAVGQGPVLTMLDVLNDLNQVKLRSVERSPGGTPVRRRRSKGTALLSDPASMIAEALRRKFAHHRLNDSYDKENRSSELSPFGSPDTSPCIPQHSKRSQGRLDL</sequence>
<dbReference type="SUPFAM" id="SSF101447">
    <property type="entry name" value="Formin homology 2 domain (FH2 domain)"/>
    <property type="match status" value="1"/>
</dbReference>
<keyword evidence="6" id="KW-1185">Reference proteome</keyword>
<feature type="compositionally biased region" description="Basic and acidic residues" evidence="5">
    <location>
        <begin position="367"/>
        <end position="376"/>
    </location>
</feature>
<dbReference type="CTD" id="113115"/>
<evidence type="ECO:0000313" key="7">
    <source>
        <dbReference type="RefSeq" id="XP_014061730.1"/>
    </source>
</evidence>
<proteinExistence type="inferred from homology"/>
<dbReference type="OrthoDB" id="2133332at2759"/>
<dbReference type="STRING" id="8030.ENSSSAP00000055317"/>
<comment type="function">
    <text evidence="4">Plays a role in mitochondrial aerobic respiration. Regulates mitochondrial organization and fission.</text>
</comment>
<dbReference type="KEGG" id="sasa:106608353"/>
<dbReference type="PANTHER" id="PTHR14215">
    <property type="entry name" value="PROTEIN OF UNKNOWN FUNCTION DUF729"/>
    <property type="match status" value="1"/>
</dbReference>
<organism evidence="6 7">
    <name type="scientific">Salmo salar</name>
    <name type="common">Atlantic salmon</name>
    <dbReference type="NCBI Taxonomy" id="8030"/>
    <lineage>
        <taxon>Eukaryota</taxon>
        <taxon>Metazoa</taxon>
        <taxon>Chordata</taxon>
        <taxon>Craniata</taxon>
        <taxon>Vertebrata</taxon>
        <taxon>Euteleostomi</taxon>
        <taxon>Actinopterygii</taxon>
        <taxon>Neopterygii</taxon>
        <taxon>Teleostei</taxon>
        <taxon>Protacanthopterygii</taxon>
        <taxon>Salmoniformes</taxon>
        <taxon>Salmonidae</taxon>
        <taxon>Salmoninae</taxon>
        <taxon>Salmo</taxon>
    </lineage>
</organism>
<feature type="compositionally biased region" description="Basic residues" evidence="5">
    <location>
        <begin position="394"/>
        <end position="404"/>
    </location>
</feature>
<evidence type="ECO:0000313" key="6">
    <source>
        <dbReference type="Proteomes" id="UP001652741"/>
    </source>
</evidence>